<evidence type="ECO:0000313" key="1">
    <source>
        <dbReference type="EMBL" id="QJA76434.1"/>
    </source>
</evidence>
<accession>A0A6M3KS73</accession>
<proteinExistence type="predicted"/>
<dbReference type="EMBL" id="MT142224">
    <property type="protein sequence ID" value="QJA76434.1"/>
    <property type="molecule type" value="Genomic_DNA"/>
</dbReference>
<dbReference type="EMBL" id="MT142541">
    <property type="protein sequence ID" value="QJA84919.1"/>
    <property type="molecule type" value="Genomic_DNA"/>
</dbReference>
<reference evidence="2" key="1">
    <citation type="submission" date="2020-03" db="EMBL/GenBank/DDBJ databases">
        <title>The deep terrestrial virosphere.</title>
        <authorList>
            <person name="Holmfeldt K."/>
            <person name="Nilsson E."/>
            <person name="Simone D."/>
            <person name="Lopez-Fernandez M."/>
            <person name="Wu X."/>
            <person name="de Brujin I."/>
            <person name="Lundin D."/>
            <person name="Andersson A."/>
            <person name="Bertilsson S."/>
            <person name="Dopson M."/>
        </authorList>
    </citation>
    <scope>NUCLEOTIDE SEQUENCE</scope>
    <source>
        <strain evidence="1">MM415A01508</strain>
        <strain evidence="2">MM415B02325</strain>
    </source>
</reference>
<gene>
    <name evidence="1" type="ORF">MM415A01508_0015</name>
    <name evidence="2" type="ORF">MM415B02325_0015</name>
</gene>
<sequence>MTEIRCKKPDVILIKDTAFGVYGEDGKKVTDDKIVIIEALKALASAKRKLEALLRK</sequence>
<dbReference type="AlphaFoldDB" id="A0A6M3KS73"/>
<protein>
    <submittedName>
        <fullName evidence="2">Uncharacterized protein</fullName>
    </submittedName>
</protein>
<name>A0A6M3KS73_9ZZZZ</name>
<evidence type="ECO:0000313" key="2">
    <source>
        <dbReference type="EMBL" id="QJA84919.1"/>
    </source>
</evidence>
<organism evidence="2">
    <name type="scientific">viral metagenome</name>
    <dbReference type="NCBI Taxonomy" id="1070528"/>
    <lineage>
        <taxon>unclassified sequences</taxon>
        <taxon>metagenomes</taxon>
        <taxon>organismal metagenomes</taxon>
    </lineage>
</organism>